<reference evidence="2" key="1">
    <citation type="submission" date="2021-05" db="EMBL/GenBank/DDBJ databases">
        <authorList>
            <person name="Pietrasiak N."/>
            <person name="Ward R."/>
            <person name="Stajich J.E."/>
            <person name="Kurbessoian T."/>
        </authorList>
    </citation>
    <scope>NUCLEOTIDE SEQUENCE</scope>
    <source>
        <strain evidence="2">UHER 2000/2452</strain>
    </source>
</reference>
<protein>
    <submittedName>
        <fullName evidence="2">Caspase family protein</fullName>
    </submittedName>
</protein>
<name>A0A951QBN0_9CYAN</name>
<evidence type="ECO:0000313" key="2">
    <source>
        <dbReference type="EMBL" id="MBW4658914.1"/>
    </source>
</evidence>
<dbReference type="InterPro" id="IPR029030">
    <property type="entry name" value="Caspase-like_dom_sf"/>
</dbReference>
<evidence type="ECO:0000313" key="3">
    <source>
        <dbReference type="Proteomes" id="UP000757435"/>
    </source>
</evidence>
<proteinExistence type="predicted"/>
<dbReference type="Proteomes" id="UP000757435">
    <property type="component" value="Unassembled WGS sequence"/>
</dbReference>
<reference evidence="2" key="2">
    <citation type="journal article" date="2022" name="Microbiol. Resour. Announc.">
        <title>Metagenome Sequencing to Explore Phylogenomics of Terrestrial Cyanobacteria.</title>
        <authorList>
            <person name="Ward R.D."/>
            <person name="Stajich J.E."/>
            <person name="Johansen J.R."/>
            <person name="Huntemann M."/>
            <person name="Clum A."/>
            <person name="Foster B."/>
            <person name="Foster B."/>
            <person name="Roux S."/>
            <person name="Palaniappan K."/>
            <person name="Varghese N."/>
            <person name="Mukherjee S."/>
            <person name="Reddy T.B.K."/>
            <person name="Daum C."/>
            <person name="Copeland A."/>
            <person name="Chen I.A."/>
            <person name="Ivanova N.N."/>
            <person name="Kyrpides N.C."/>
            <person name="Shapiro N."/>
            <person name="Eloe-Fadrosh E.A."/>
            <person name="Pietrasiak N."/>
        </authorList>
    </citation>
    <scope>NUCLEOTIDE SEQUENCE</scope>
    <source>
        <strain evidence="2">UHER 2000/2452</strain>
    </source>
</reference>
<dbReference type="EMBL" id="JAHHHD010000008">
    <property type="protein sequence ID" value="MBW4658914.1"/>
    <property type="molecule type" value="Genomic_DNA"/>
</dbReference>
<dbReference type="SUPFAM" id="SSF52129">
    <property type="entry name" value="Caspase-like"/>
    <property type="match status" value="1"/>
</dbReference>
<comment type="caution">
    <text evidence="2">The sequence shown here is derived from an EMBL/GenBank/DDBJ whole genome shotgun (WGS) entry which is preliminary data.</text>
</comment>
<dbReference type="Pfam" id="PF00656">
    <property type="entry name" value="Peptidase_C14"/>
    <property type="match status" value="1"/>
</dbReference>
<gene>
    <name evidence="2" type="ORF">KME15_09580</name>
</gene>
<organism evidence="2 3">
    <name type="scientific">Drouetiella hepatica Uher 2000/2452</name>
    <dbReference type="NCBI Taxonomy" id="904376"/>
    <lineage>
        <taxon>Bacteria</taxon>
        <taxon>Bacillati</taxon>
        <taxon>Cyanobacteriota</taxon>
        <taxon>Cyanophyceae</taxon>
        <taxon>Oculatellales</taxon>
        <taxon>Oculatellaceae</taxon>
        <taxon>Drouetiella</taxon>
    </lineage>
</organism>
<dbReference type="AlphaFoldDB" id="A0A951QBN0"/>
<evidence type="ECO:0000259" key="1">
    <source>
        <dbReference type="Pfam" id="PF00656"/>
    </source>
</evidence>
<feature type="domain" description="Peptidase C14 caspase" evidence="1">
    <location>
        <begin position="8"/>
        <end position="253"/>
    </location>
</feature>
<dbReference type="InterPro" id="IPR011600">
    <property type="entry name" value="Pept_C14_caspase"/>
</dbReference>
<dbReference type="Gene3D" id="3.40.50.1460">
    <property type="match status" value="1"/>
</dbReference>
<accession>A0A951QBN0</accession>
<dbReference type="GO" id="GO:0004197">
    <property type="term" value="F:cysteine-type endopeptidase activity"/>
    <property type="evidence" value="ECO:0007669"/>
    <property type="project" value="InterPro"/>
</dbReference>
<sequence length="343" mass="37421">MSDLFTHGYALLIGVGTTANSRWSLPVTTKDAQALKAVLTDPNLCAYPNNLDHVQLLQDQGATRSAILNGLDWLKQKVTTDQDATVVLYYSGHGMVDLASHAYYLLQHDFDRQSIPETALAAETLTQKLREINAKRLWVIIDSCHAEGMASAKDDLPADFMPTALPKGVVDALKQGGGRAVFTSSRGDQSSWVRPDGTLSLYTYHLIEALKGAANQPGDRQVTLSNIMTHLGKTVAESARTLRQAEQTPFFDTATEDFPIALLRGGKGLPNLGQSLKSPKVMTNQEVVTPALAMARRSLAILEEQAAGYGRLQMPAHLQIDLEEKRQQVAELESRLRNGESDG</sequence>
<dbReference type="GO" id="GO:0006508">
    <property type="term" value="P:proteolysis"/>
    <property type="evidence" value="ECO:0007669"/>
    <property type="project" value="InterPro"/>
</dbReference>